<organism evidence="6 7">
    <name type="scientific">Microctonus hyperodae</name>
    <name type="common">Parasitoid wasp</name>
    <dbReference type="NCBI Taxonomy" id="165561"/>
    <lineage>
        <taxon>Eukaryota</taxon>
        <taxon>Metazoa</taxon>
        <taxon>Ecdysozoa</taxon>
        <taxon>Arthropoda</taxon>
        <taxon>Hexapoda</taxon>
        <taxon>Insecta</taxon>
        <taxon>Pterygota</taxon>
        <taxon>Neoptera</taxon>
        <taxon>Endopterygota</taxon>
        <taxon>Hymenoptera</taxon>
        <taxon>Apocrita</taxon>
        <taxon>Ichneumonoidea</taxon>
        <taxon>Braconidae</taxon>
        <taxon>Euphorinae</taxon>
        <taxon>Microctonus</taxon>
    </lineage>
</organism>
<keyword evidence="2" id="KW-1015">Disulfide bond</keyword>
<evidence type="ECO:0000256" key="4">
    <source>
        <dbReference type="SAM" id="Phobius"/>
    </source>
</evidence>
<dbReference type="PANTHER" id="PTHR24251">
    <property type="entry name" value="OVOCHYMASE-RELATED"/>
    <property type="match status" value="1"/>
</dbReference>
<feature type="transmembrane region" description="Helical" evidence="4">
    <location>
        <begin position="420"/>
        <end position="442"/>
    </location>
</feature>
<evidence type="ECO:0000313" key="6">
    <source>
        <dbReference type="EMBL" id="KAK0180249.1"/>
    </source>
</evidence>
<comment type="caution">
    <text evidence="6">The sequence shown here is derived from an EMBL/GenBank/DDBJ whole genome shotgun (WGS) entry which is preliminary data.</text>
</comment>
<dbReference type="SMART" id="SM00042">
    <property type="entry name" value="CUB"/>
    <property type="match status" value="1"/>
</dbReference>
<keyword evidence="1" id="KW-0677">Repeat</keyword>
<feature type="domain" description="CUB" evidence="5">
    <location>
        <begin position="179"/>
        <end position="293"/>
    </location>
</feature>
<keyword evidence="4" id="KW-0472">Membrane</keyword>
<dbReference type="Pfam" id="PF00431">
    <property type="entry name" value="CUB"/>
    <property type="match status" value="1"/>
</dbReference>
<keyword evidence="7" id="KW-1185">Reference proteome</keyword>
<reference evidence="6" key="1">
    <citation type="journal article" date="2023" name="bioRxiv">
        <title>Scaffold-level genome assemblies of two parasitoid biocontrol wasps reveal the parthenogenesis mechanism and an associated novel virus.</title>
        <authorList>
            <person name="Inwood S."/>
            <person name="Skelly J."/>
            <person name="Guhlin J."/>
            <person name="Harrop T."/>
            <person name="Goldson S."/>
            <person name="Dearden P."/>
        </authorList>
    </citation>
    <scope>NUCLEOTIDE SEQUENCE</scope>
    <source>
        <strain evidence="6">Lincoln</strain>
        <tissue evidence="6">Whole body</tissue>
    </source>
</reference>
<comment type="caution">
    <text evidence="3">Lacks conserved residue(s) required for the propagation of feature annotation.</text>
</comment>
<dbReference type="SUPFAM" id="SSF49854">
    <property type="entry name" value="Spermadhesin, CUB domain"/>
    <property type="match status" value="1"/>
</dbReference>
<dbReference type="AlphaFoldDB" id="A0AA39L074"/>
<evidence type="ECO:0000256" key="3">
    <source>
        <dbReference type="PROSITE-ProRule" id="PRU00059"/>
    </source>
</evidence>
<evidence type="ECO:0000259" key="5">
    <source>
        <dbReference type="PROSITE" id="PS01180"/>
    </source>
</evidence>
<accession>A0AA39L074</accession>
<keyword evidence="4" id="KW-1133">Transmembrane helix</keyword>
<sequence>MQPRKWLAFTLLVLSTVDIFGGIIKIMAKTTRTSKAVKLPQGYMEIVEEETCSDSVIRLTCRSLYAFVFLITAEYQRDNKQSCNYQVNKVKRTPRFRLSYYSLRENSNFKLRGNYIKDELDEDKQPIVDLRKSFNRRCSGHHHCRVTIGEHHPGAAKWSPANIRLKYACIPEIAVPKYCNLEVTINNGETGYIKSPGYPLYYPGEYSCGWTFQTDPGHRVLLVFHDLSIRSPEPNGNCVDIIRIRENGRTLFESCGTRIGTKIISNSNKITLDLISSSRLFPARGFLLKYEAIGCPEVPTPNGSIITNDTVVSRTFQCNHDKIFPDTRQPTRTLDCHGGHWNESIKNIPTCIVWYSKTASSTVILKSTTDNNRLSNLSGDSVHRPGVIIGRDNADAVGSGLNMDSAQPAMIKQADYVIDVVLPTILIALLFLGNAVIVYIIFQYRKRKVPMMNHTEEITLSPSADVPQV</sequence>
<gene>
    <name evidence="6" type="ORF">PV327_005914</name>
</gene>
<dbReference type="Proteomes" id="UP001168972">
    <property type="component" value="Unassembled WGS sequence"/>
</dbReference>
<dbReference type="Gene3D" id="2.60.120.290">
    <property type="entry name" value="Spermadhesin, CUB domain"/>
    <property type="match status" value="1"/>
</dbReference>
<dbReference type="EMBL" id="JAQQBR010000003">
    <property type="protein sequence ID" value="KAK0180249.1"/>
    <property type="molecule type" value="Genomic_DNA"/>
</dbReference>
<evidence type="ECO:0000256" key="1">
    <source>
        <dbReference type="ARBA" id="ARBA00022737"/>
    </source>
</evidence>
<evidence type="ECO:0000313" key="7">
    <source>
        <dbReference type="Proteomes" id="UP001168972"/>
    </source>
</evidence>
<proteinExistence type="predicted"/>
<evidence type="ECO:0000256" key="2">
    <source>
        <dbReference type="ARBA" id="ARBA00023157"/>
    </source>
</evidence>
<dbReference type="CDD" id="cd00041">
    <property type="entry name" value="CUB"/>
    <property type="match status" value="1"/>
</dbReference>
<dbReference type="InterPro" id="IPR000859">
    <property type="entry name" value="CUB_dom"/>
</dbReference>
<reference evidence="6" key="2">
    <citation type="submission" date="2023-03" db="EMBL/GenBank/DDBJ databases">
        <authorList>
            <person name="Inwood S.N."/>
            <person name="Skelly J.G."/>
            <person name="Guhlin J."/>
            <person name="Harrop T.W.R."/>
            <person name="Goldson S.G."/>
            <person name="Dearden P.K."/>
        </authorList>
    </citation>
    <scope>NUCLEOTIDE SEQUENCE</scope>
    <source>
        <strain evidence="6">Lincoln</strain>
        <tissue evidence="6">Whole body</tissue>
    </source>
</reference>
<keyword evidence="4" id="KW-0812">Transmembrane</keyword>
<dbReference type="PROSITE" id="PS01180">
    <property type="entry name" value="CUB"/>
    <property type="match status" value="1"/>
</dbReference>
<protein>
    <recommendedName>
        <fullName evidence="5">CUB domain-containing protein</fullName>
    </recommendedName>
</protein>
<dbReference type="InterPro" id="IPR035914">
    <property type="entry name" value="Sperma_CUB_dom_sf"/>
</dbReference>
<name>A0AA39L074_MICHY</name>